<proteinExistence type="predicted"/>
<comment type="caution">
    <text evidence="1">The sequence shown here is derived from an EMBL/GenBank/DDBJ whole genome shotgun (WGS) entry which is preliminary data.</text>
</comment>
<protein>
    <submittedName>
        <fullName evidence="1">Uncharacterized protein</fullName>
    </submittedName>
</protein>
<dbReference type="AlphaFoldDB" id="A0A834B9T5"/>
<organism evidence="1 2">
    <name type="scientific">Phyllostomus discolor</name>
    <name type="common">pale spear-nosed bat</name>
    <dbReference type="NCBI Taxonomy" id="89673"/>
    <lineage>
        <taxon>Eukaryota</taxon>
        <taxon>Metazoa</taxon>
        <taxon>Chordata</taxon>
        <taxon>Craniata</taxon>
        <taxon>Vertebrata</taxon>
        <taxon>Euteleostomi</taxon>
        <taxon>Mammalia</taxon>
        <taxon>Eutheria</taxon>
        <taxon>Laurasiatheria</taxon>
        <taxon>Chiroptera</taxon>
        <taxon>Yangochiroptera</taxon>
        <taxon>Phyllostomidae</taxon>
        <taxon>Phyllostominae</taxon>
        <taxon>Phyllostomus</taxon>
    </lineage>
</organism>
<gene>
    <name evidence="1" type="ORF">HJG60_009699</name>
</gene>
<dbReference type="EMBL" id="JABVXQ010000002">
    <property type="protein sequence ID" value="KAF6125174.1"/>
    <property type="molecule type" value="Genomic_DNA"/>
</dbReference>
<evidence type="ECO:0000313" key="1">
    <source>
        <dbReference type="EMBL" id="KAF6125174.1"/>
    </source>
</evidence>
<accession>A0A834B9T5</accession>
<dbReference type="Proteomes" id="UP000664940">
    <property type="component" value="Unassembled WGS sequence"/>
</dbReference>
<name>A0A834B9T5_9CHIR</name>
<evidence type="ECO:0000313" key="2">
    <source>
        <dbReference type="Proteomes" id="UP000664940"/>
    </source>
</evidence>
<sequence>MWHRKTKCSQERKGRQWGIDPSAPIVHSVKGFTPSGCMCVNAQACLHGDRGNRKILSAAEARCCEVIPLQSWLAQQWDKKCAKSVLLLLLLFFCKGPDSKYFKLFRLHMVSVTYPSLLFLQSLKKY</sequence>
<reference evidence="1 2" key="1">
    <citation type="journal article" date="2020" name="Nature">
        <title>Six reference-quality genomes reveal evolution of bat adaptations.</title>
        <authorList>
            <person name="Jebb D."/>
            <person name="Huang Z."/>
            <person name="Pippel M."/>
            <person name="Hughes G.M."/>
            <person name="Lavrichenko K."/>
            <person name="Devanna P."/>
            <person name="Winkler S."/>
            <person name="Jermiin L.S."/>
            <person name="Skirmuntt E.C."/>
            <person name="Katzourakis A."/>
            <person name="Burkitt-Gray L."/>
            <person name="Ray D.A."/>
            <person name="Sullivan K.A.M."/>
            <person name="Roscito J.G."/>
            <person name="Kirilenko B.M."/>
            <person name="Davalos L.M."/>
            <person name="Corthals A.P."/>
            <person name="Power M.L."/>
            <person name="Jones G."/>
            <person name="Ransome R.D."/>
            <person name="Dechmann D.K.N."/>
            <person name="Locatelli A.G."/>
            <person name="Puechmaille S.J."/>
            <person name="Fedrigo O."/>
            <person name="Jarvis E.D."/>
            <person name="Hiller M."/>
            <person name="Vernes S.C."/>
            <person name="Myers E.W."/>
            <person name="Teeling E.C."/>
        </authorList>
    </citation>
    <scope>NUCLEOTIDE SEQUENCE [LARGE SCALE GENOMIC DNA]</scope>
    <source>
        <strain evidence="1">Bat1K_MPI-CBG_1</strain>
    </source>
</reference>